<dbReference type="GO" id="GO:0016491">
    <property type="term" value="F:oxidoreductase activity"/>
    <property type="evidence" value="ECO:0007669"/>
    <property type="project" value="UniProtKB-KW"/>
</dbReference>
<evidence type="ECO:0000313" key="12">
    <source>
        <dbReference type="Proteomes" id="UP000037179"/>
    </source>
</evidence>
<dbReference type="GO" id="GO:0008137">
    <property type="term" value="F:NADH dehydrogenase (ubiquinone) activity"/>
    <property type="evidence" value="ECO:0007669"/>
    <property type="project" value="InterPro"/>
</dbReference>
<reference evidence="12" key="1">
    <citation type="submission" date="2015-07" db="EMBL/GenBank/DDBJ databases">
        <title>Nocardia seriolae U-1 whole genome shotgun sequence.</title>
        <authorList>
            <person name="Imajoh M."/>
            <person name="Fukumoto Y."/>
            <person name="Sukeda M."/>
            <person name="Yamane J."/>
            <person name="Yamasaki K."/>
            <person name="Shimizu M."/>
            <person name="Ohnishi K."/>
            <person name="Oshima S."/>
        </authorList>
    </citation>
    <scope>NUCLEOTIDE SEQUENCE [LARGE SCALE GENOMIC DNA]</scope>
    <source>
        <strain evidence="12">U-1</strain>
    </source>
</reference>
<feature type="transmembrane region" description="Helical" evidence="8">
    <location>
        <begin position="245"/>
        <end position="264"/>
    </location>
</feature>
<evidence type="ECO:0000256" key="1">
    <source>
        <dbReference type="ARBA" id="ARBA00004651"/>
    </source>
</evidence>
<feature type="transmembrane region" description="Helical" evidence="8">
    <location>
        <begin position="316"/>
        <end position="338"/>
    </location>
</feature>
<feature type="transmembrane region" description="Helical" evidence="8">
    <location>
        <begin position="29"/>
        <end position="48"/>
    </location>
</feature>
<keyword evidence="3 7" id="KW-0812">Transmembrane</keyword>
<dbReference type="PRINTS" id="PR01437">
    <property type="entry name" value="NUOXDRDTASE4"/>
</dbReference>
<comment type="subcellular location">
    <subcellularLocation>
        <location evidence="1">Cell membrane</location>
        <topology evidence="1">Multi-pass membrane protein</topology>
    </subcellularLocation>
    <subcellularLocation>
        <location evidence="7">Membrane</location>
        <topology evidence="7">Multi-pass membrane protein</topology>
    </subcellularLocation>
</comment>
<feature type="transmembrane region" description="Helical" evidence="8">
    <location>
        <begin position="128"/>
        <end position="146"/>
    </location>
</feature>
<dbReference type="InterPro" id="IPR003918">
    <property type="entry name" value="NADH_UbQ_OxRdtase"/>
</dbReference>
<feature type="transmembrane region" description="Helical" evidence="8">
    <location>
        <begin position="6"/>
        <end position="24"/>
    </location>
</feature>
<evidence type="ECO:0000313" key="13">
    <source>
        <dbReference type="Proteomes" id="UP000180166"/>
    </source>
</evidence>
<sequence>MTSTVVAAMLAPVAAAIAGALGGWRRATALLTVAAALVVLGCAVALGVRLHGRELVLVDGLLRVDALSVTMLTVIGVVGTLATWAGIGYIDAELAHGHTDARGARAYAGLVPTFLAAMVVAVCANNIGVIWTAVEATTVATAFLVGHRRTKAALEATWKYVVICSVGIVVAFLGTVLLHFAARHAGAPTEHSLDLDVLLRYAPGLDPGVTRLAAGLLLIGYCAKVGLAPFHTWLADAHSQAPAPVSALMSGVLLAVAFSVVLRVKAVADPAIGTGYLRAGLLTLGLLTLAIAALLLTVTRDVKRMLAYSSMENMGLVAVAAAAGTRLAIAALLLHVLAHGVGKTVLFLSTGPLQAAHDSTAIASITAVAARSRVLGTAFALGMVALLGLPPFALFASELAIARSLADARLAWALGAALLLIAIAFAALVRNSSRILLGPIPSGAPAIAVPVTLTAALAVGVVAALALGVTAGPLTDLFTTAAQQVAAR</sequence>
<dbReference type="KEGG" id="nsr:NS506_03873"/>
<feature type="domain" description="NADH:quinone oxidoreductase/Mrp antiporter transmembrane" evidence="9">
    <location>
        <begin position="124"/>
        <end position="420"/>
    </location>
</feature>
<accession>A0A0B8NK34</accession>
<dbReference type="RefSeq" id="WP_033089577.1">
    <property type="nucleotide sequence ID" value="NZ_AP017900.1"/>
</dbReference>
<feature type="transmembrane region" description="Helical" evidence="8">
    <location>
        <begin position="212"/>
        <end position="233"/>
    </location>
</feature>
<dbReference type="Proteomes" id="UP000180166">
    <property type="component" value="Chromosome"/>
</dbReference>
<feature type="transmembrane region" description="Helical" evidence="8">
    <location>
        <begin position="276"/>
        <end position="296"/>
    </location>
</feature>
<feature type="transmembrane region" description="Helical" evidence="8">
    <location>
        <begin position="158"/>
        <end position="182"/>
    </location>
</feature>
<evidence type="ECO:0000259" key="9">
    <source>
        <dbReference type="Pfam" id="PF00361"/>
    </source>
</evidence>
<gene>
    <name evidence="10" type="primary">hyfF</name>
    <name evidence="10" type="ORF">NS506_03873</name>
    <name evidence="11" type="ORF">NSK11_contig00098-0022</name>
</gene>
<keyword evidence="5 10" id="KW-0560">Oxidoreductase</keyword>
<dbReference type="Pfam" id="PF00361">
    <property type="entry name" value="Proton_antipo_M"/>
    <property type="match status" value="1"/>
</dbReference>
<dbReference type="PANTHER" id="PTHR42682">
    <property type="entry name" value="HYDROGENASE-4 COMPONENT F"/>
    <property type="match status" value="1"/>
</dbReference>
<dbReference type="EMBL" id="CP017839">
    <property type="protein sequence ID" value="APA97922.1"/>
    <property type="molecule type" value="Genomic_DNA"/>
</dbReference>
<name>A0A0B8NK34_9NOCA</name>
<evidence type="ECO:0000256" key="4">
    <source>
        <dbReference type="ARBA" id="ARBA00022989"/>
    </source>
</evidence>
<evidence type="ECO:0000313" key="11">
    <source>
        <dbReference type="EMBL" id="GAP30926.1"/>
    </source>
</evidence>
<feature type="transmembrane region" description="Helical" evidence="8">
    <location>
        <begin position="374"/>
        <end position="396"/>
    </location>
</feature>
<feature type="transmembrane region" description="Helical" evidence="8">
    <location>
        <begin position="408"/>
        <end position="427"/>
    </location>
</feature>
<protein>
    <submittedName>
        <fullName evidence="10 11">Hydrogenase</fullName>
        <ecNumber evidence="10">1.-.-.-</ecNumber>
    </submittedName>
</protein>
<dbReference type="EMBL" id="BBYQ01000098">
    <property type="protein sequence ID" value="GAP30926.1"/>
    <property type="molecule type" value="Genomic_DNA"/>
</dbReference>
<organism evidence="10 13">
    <name type="scientific">Nocardia seriolae</name>
    <dbReference type="NCBI Taxonomy" id="37332"/>
    <lineage>
        <taxon>Bacteria</taxon>
        <taxon>Bacillati</taxon>
        <taxon>Actinomycetota</taxon>
        <taxon>Actinomycetes</taxon>
        <taxon>Mycobacteriales</taxon>
        <taxon>Nocardiaceae</taxon>
        <taxon>Nocardia</taxon>
    </lineage>
</organism>
<evidence type="ECO:0000256" key="6">
    <source>
        <dbReference type="ARBA" id="ARBA00023136"/>
    </source>
</evidence>
<evidence type="ECO:0000313" key="10">
    <source>
        <dbReference type="EMBL" id="APA97922.1"/>
    </source>
</evidence>
<keyword evidence="12" id="KW-1185">Reference proteome</keyword>
<reference evidence="11 12" key="2">
    <citation type="journal article" date="2016" name="Genome Announc.">
        <title>Draft Genome Sequence of Erythromycin- and Oxytetracycline-Sensitive Nocardia seriolae Strain U-1 (NBRC 110359).</title>
        <authorList>
            <person name="Imajoh M."/>
            <person name="Sukeda M."/>
            <person name="Shimizu M."/>
            <person name="Yamane J."/>
            <person name="Ohnishi K."/>
            <person name="Oshima S."/>
        </authorList>
    </citation>
    <scope>NUCLEOTIDE SEQUENCE [LARGE SCALE GENOMIC DNA]</scope>
    <source>
        <strain evidence="11 12">U-1</strain>
    </source>
</reference>
<dbReference type="GO" id="GO:0042773">
    <property type="term" value="P:ATP synthesis coupled electron transport"/>
    <property type="evidence" value="ECO:0007669"/>
    <property type="project" value="InterPro"/>
</dbReference>
<dbReference type="PANTHER" id="PTHR42682:SF5">
    <property type="entry name" value="HYDROGENASE-4 COMPONENT F"/>
    <property type="match status" value="1"/>
</dbReference>
<dbReference type="EC" id="1.-.-.-" evidence="10"/>
<proteinExistence type="predicted"/>
<dbReference type="OrthoDB" id="9811798at2"/>
<dbReference type="GO" id="GO:0005886">
    <property type="term" value="C:plasma membrane"/>
    <property type="evidence" value="ECO:0007669"/>
    <property type="project" value="UniProtKB-SubCell"/>
</dbReference>
<dbReference type="Proteomes" id="UP000037179">
    <property type="component" value="Unassembled WGS sequence"/>
</dbReference>
<evidence type="ECO:0000256" key="5">
    <source>
        <dbReference type="ARBA" id="ARBA00023002"/>
    </source>
</evidence>
<feature type="transmembrane region" description="Helical" evidence="8">
    <location>
        <begin position="447"/>
        <end position="469"/>
    </location>
</feature>
<dbReference type="AlphaFoldDB" id="A0A0B8NK34"/>
<keyword evidence="6 8" id="KW-0472">Membrane</keyword>
<evidence type="ECO:0000256" key="2">
    <source>
        <dbReference type="ARBA" id="ARBA00022475"/>
    </source>
</evidence>
<evidence type="ECO:0000256" key="7">
    <source>
        <dbReference type="RuleBase" id="RU000320"/>
    </source>
</evidence>
<keyword evidence="4 8" id="KW-1133">Transmembrane helix</keyword>
<dbReference type="GeneID" id="93376070"/>
<evidence type="ECO:0000256" key="3">
    <source>
        <dbReference type="ARBA" id="ARBA00022692"/>
    </source>
</evidence>
<feature type="transmembrane region" description="Helical" evidence="8">
    <location>
        <begin position="104"/>
        <end position="122"/>
    </location>
</feature>
<dbReference type="InterPro" id="IPR052175">
    <property type="entry name" value="ComplexI-like_HydComp"/>
</dbReference>
<dbReference type="InterPro" id="IPR001750">
    <property type="entry name" value="ND/Mrp_TM"/>
</dbReference>
<evidence type="ECO:0000256" key="8">
    <source>
        <dbReference type="SAM" id="Phobius"/>
    </source>
</evidence>
<reference evidence="10 13" key="3">
    <citation type="submission" date="2016-10" db="EMBL/GenBank/DDBJ databases">
        <title>Genome sequence of Nocardia seriolae strain EM150506, isolated from Anguila japonica.</title>
        <authorList>
            <person name="Han H.-J."/>
        </authorList>
    </citation>
    <scope>NUCLEOTIDE SEQUENCE [LARGE SCALE GENOMIC DNA]</scope>
    <source>
        <strain evidence="10 13">EM150506</strain>
    </source>
</reference>
<keyword evidence="2" id="KW-1003">Cell membrane</keyword>
<feature type="transmembrane region" description="Helical" evidence="8">
    <location>
        <begin position="68"/>
        <end position="92"/>
    </location>
</feature>